<dbReference type="Pfam" id="PF00571">
    <property type="entry name" value="CBS"/>
    <property type="match status" value="2"/>
</dbReference>
<keyword evidence="6 7" id="KW-0129">CBS domain</keyword>
<keyword evidence="8" id="KW-0997">Cell inner membrane</keyword>
<dbReference type="RefSeq" id="WP_038264403.1">
    <property type="nucleotide sequence ID" value="NZ_FSRH01000011.1"/>
</dbReference>
<dbReference type="CDD" id="cd03295">
    <property type="entry name" value="ABC_OpuCA_Osmoprotection"/>
    <property type="match status" value="1"/>
</dbReference>
<protein>
    <recommendedName>
        <fullName evidence="8">Quaternary amine transport ATP-binding protein</fullName>
        <ecNumber evidence="8">7.6.2.9</ecNumber>
    </recommendedName>
</protein>
<evidence type="ECO:0000256" key="7">
    <source>
        <dbReference type="PROSITE-ProRule" id="PRU00703"/>
    </source>
</evidence>
<dbReference type="GO" id="GO:0006865">
    <property type="term" value="P:amino acid transport"/>
    <property type="evidence" value="ECO:0007669"/>
    <property type="project" value="UniProtKB-UniRule"/>
</dbReference>
<dbReference type="SUPFAM" id="SSF54631">
    <property type="entry name" value="CBS-domain pair"/>
    <property type="match status" value="1"/>
</dbReference>
<organism evidence="11 12">
    <name type="scientific">Peptoclostridium litorale DSM 5388</name>
    <dbReference type="NCBI Taxonomy" id="1121324"/>
    <lineage>
        <taxon>Bacteria</taxon>
        <taxon>Bacillati</taxon>
        <taxon>Bacillota</taxon>
        <taxon>Clostridia</taxon>
        <taxon>Peptostreptococcales</taxon>
        <taxon>Peptoclostridiaceae</taxon>
        <taxon>Peptoclostridium</taxon>
    </lineage>
</organism>
<dbReference type="eggNOG" id="COG1125">
    <property type="taxonomic scope" value="Bacteria"/>
</dbReference>
<dbReference type="PANTHER" id="PTHR43117:SF4">
    <property type="entry name" value="OSMOPROTECTANT IMPORT ATP-BINDING PROTEIN OSMV"/>
    <property type="match status" value="1"/>
</dbReference>
<evidence type="ECO:0000256" key="8">
    <source>
        <dbReference type="RuleBase" id="RU369116"/>
    </source>
</evidence>
<evidence type="ECO:0000256" key="6">
    <source>
        <dbReference type="ARBA" id="ARBA00023122"/>
    </source>
</evidence>
<feature type="domain" description="CBS" evidence="10">
    <location>
        <begin position="256"/>
        <end position="313"/>
    </location>
</feature>
<feature type="domain" description="ABC transporter" evidence="9">
    <location>
        <begin position="2"/>
        <end position="237"/>
    </location>
</feature>
<dbReference type="PANTHER" id="PTHR43117">
    <property type="entry name" value="OSMOPROTECTANT IMPORT ATP-BINDING PROTEIN OSMV"/>
    <property type="match status" value="1"/>
</dbReference>
<keyword evidence="2 8" id="KW-0813">Transport</keyword>
<evidence type="ECO:0000256" key="2">
    <source>
        <dbReference type="ARBA" id="ARBA00022448"/>
    </source>
</evidence>
<keyword evidence="3" id="KW-0677">Repeat</keyword>
<dbReference type="OrthoDB" id="9802264at2"/>
<evidence type="ECO:0000256" key="5">
    <source>
        <dbReference type="ARBA" id="ARBA00022840"/>
    </source>
</evidence>
<dbReference type="PROSITE" id="PS51371">
    <property type="entry name" value="CBS"/>
    <property type="match status" value="2"/>
</dbReference>
<dbReference type="FunFam" id="3.40.50.300:FF:000425">
    <property type="entry name" value="Probable ABC transporter, ATP-binding subunit"/>
    <property type="match status" value="1"/>
</dbReference>
<dbReference type="GO" id="GO:0015418">
    <property type="term" value="F:ABC-type quaternary ammonium compound transporting activity"/>
    <property type="evidence" value="ECO:0007669"/>
    <property type="project" value="UniProtKB-EC"/>
</dbReference>
<evidence type="ECO:0000259" key="9">
    <source>
        <dbReference type="PROSITE" id="PS50893"/>
    </source>
</evidence>
<evidence type="ECO:0000313" key="11">
    <source>
        <dbReference type="EMBL" id="KDR95815.1"/>
    </source>
</evidence>
<evidence type="ECO:0000259" key="10">
    <source>
        <dbReference type="PROSITE" id="PS51371"/>
    </source>
</evidence>
<evidence type="ECO:0000256" key="4">
    <source>
        <dbReference type="ARBA" id="ARBA00022741"/>
    </source>
</evidence>
<comment type="catalytic activity">
    <reaction evidence="8">
        <text>a quaternary ammonium(out) + ATP + H2O = a quaternary ammonium(in) + ADP + phosphate + H(+)</text>
        <dbReference type="Rhea" id="RHEA:11036"/>
        <dbReference type="ChEBI" id="CHEBI:15377"/>
        <dbReference type="ChEBI" id="CHEBI:15378"/>
        <dbReference type="ChEBI" id="CHEBI:30616"/>
        <dbReference type="ChEBI" id="CHEBI:35267"/>
        <dbReference type="ChEBI" id="CHEBI:43474"/>
        <dbReference type="ChEBI" id="CHEBI:456216"/>
    </reaction>
</comment>
<comment type="similarity">
    <text evidence="1 8">Belongs to the ABC transporter superfamily.</text>
</comment>
<dbReference type="Pfam" id="PF00005">
    <property type="entry name" value="ABC_tran"/>
    <property type="match status" value="1"/>
</dbReference>
<dbReference type="InterPro" id="IPR005892">
    <property type="entry name" value="Gly-betaine_transp_ATP-bd"/>
</dbReference>
<dbReference type="GO" id="GO:0005524">
    <property type="term" value="F:ATP binding"/>
    <property type="evidence" value="ECO:0007669"/>
    <property type="project" value="UniProtKB-UniRule"/>
</dbReference>
<dbReference type="InterPro" id="IPR046342">
    <property type="entry name" value="CBS_dom_sf"/>
</dbReference>
<comment type="subcellular location">
    <subcellularLocation>
        <location evidence="8">Cell inner membrane</location>
        <topology evidence="8">Peripheral membrane protein</topology>
    </subcellularLocation>
</comment>
<dbReference type="InterPro" id="IPR003439">
    <property type="entry name" value="ABC_transporter-like_ATP-bd"/>
</dbReference>
<sequence>MIKFENVSKVYEDGFQALKDINLEIKEGELLVLIGPSGCGKTTTMKMINRLIDYTSGNIYIKGEAIKKQDPVTLRRDIGYVIQQIGLFPHMTIAQNVALVPKLKKEDPVGYMKKVDELLEMVGLEPEIYKDRYPKELSGGQQQRVGVIRALASDPSIILMDEPFSALDPISREQLQEELVRLQEEIKKTIVFVTHDMDEALKIADRICIMKSGEIVQIDTPERILRHPANEFVKNFIGEDRLENAKSMDFPPVEEILSKAVTVKPAKGLAESVKILHKNRVDSLIVVDKDNIFLGIASAWDIYKHYKNEELTVKDIMKTHHKTMKMDNSLEDALVLVNEAEMGYLTVVDDADRVRGVITNADLVELLVEEFAD</sequence>
<dbReference type="EMBL" id="JJMM01000010">
    <property type="protein sequence ID" value="KDR95815.1"/>
    <property type="molecule type" value="Genomic_DNA"/>
</dbReference>
<dbReference type="Gene3D" id="3.40.50.300">
    <property type="entry name" value="P-loop containing nucleotide triphosphate hydrolases"/>
    <property type="match status" value="1"/>
</dbReference>
<keyword evidence="8" id="KW-0472">Membrane</keyword>
<dbReference type="InterPro" id="IPR027417">
    <property type="entry name" value="P-loop_NTPase"/>
</dbReference>
<dbReference type="EC" id="7.6.2.9" evidence="8"/>
<dbReference type="Gene3D" id="3.10.580.10">
    <property type="entry name" value="CBS-domain"/>
    <property type="match status" value="1"/>
</dbReference>
<dbReference type="GO" id="GO:0005886">
    <property type="term" value="C:plasma membrane"/>
    <property type="evidence" value="ECO:0007669"/>
    <property type="project" value="UniProtKB-SubCell"/>
</dbReference>
<accession>A0A069RI33</accession>
<keyword evidence="4 8" id="KW-0547">Nucleotide-binding</keyword>
<comment type="caution">
    <text evidence="11">The sequence shown here is derived from an EMBL/GenBank/DDBJ whole genome shotgun (WGS) entry which is preliminary data.</text>
</comment>
<dbReference type="SMART" id="SM00382">
    <property type="entry name" value="AAA"/>
    <property type="match status" value="1"/>
</dbReference>
<dbReference type="SMART" id="SM00116">
    <property type="entry name" value="CBS"/>
    <property type="match status" value="2"/>
</dbReference>
<evidence type="ECO:0000256" key="3">
    <source>
        <dbReference type="ARBA" id="ARBA00022737"/>
    </source>
</evidence>
<dbReference type="SUPFAM" id="SSF52540">
    <property type="entry name" value="P-loop containing nucleoside triphosphate hydrolases"/>
    <property type="match status" value="1"/>
</dbReference>
<feature type="domain" description="CBS" evidence="10">
    <location>
        <begin position="317"/>
        <end position="373"/>
    </location>
</feature>
<dbReference type="GO" id="GO:0031460">
    <property type="term" value="P:glycine betaine transport"/>
    <property type="evidence" value="ECO:0007669"/>
    <property type="project" value="InterPro"/>
</dbReference>
<dbReference type="NCBIfam" id="TIGR01186">
    <property type="entry name" value="proV"/>
    <property type="match status" value="1"/>
</dbReference>
<reference evidence="11 12" key="1">
    <citation type="submission" date="2014-03" db="EMBL/GenBank/DDBJ databases">
        <title>Genome sequence of Clostridium litorale W6, DSM 5388.</title>
        <authorList>
            <person name="Poehlein A."/>
            <person name="Jagirdar A."/>
            <person name="Khonsari B."/>
            <person name="Chibani C.M."/>
            <person name="Gutierrez Gutierrez D.A."/>
            <person name="Davydova E."/>
            <person name="Alghaithi H.S."/>
            <person name="Nair K.P."/>
            <person name="Dhamotharan K."/>
            <person name="Chandran L."/>
            <person name="G W."/>
            <person name="Daniel R."/>
        </authorList>
    </citation>
    <scope>NUCLEOTIDE SEQUENCE [LARGE SCALE GENOMIC DNA]</scope>
    <source>
        <strain evidence="11 12">W6</strain>
    </source>
</reference>
<evidence type="ECO:0000313" key="12">
    <source>
        <dbReference type="Proteomes" id="UP000027946"/>
    </source>
</evidence>
<proteinExistence type="inferred from homology"/>
<dbReference type="PROSITE" id="PS50893">
    <property type="entry name" value="ABC_TRANSPORTER_2"/>
    <property type="match status" value="1"/>
</dbReference>
<dbReference type="PROSITE" id="PS00211">
    <property type="entry name" value="ABC_TRANSPORTER_1"/>
    <property type="match status" value="1"/>
</dbReference>
<comment type="subunit">
    <text evidence="8">The complex is probably composed of two ATP-binding proteins, two transmembrane proteins and a solute-binding protein.</text>
</comment>
<keyword evidence="5 8" id="KW-0067">ATP-binding</keyword>
<dbReference type="InterPro" id="IPR000644">
    <property type="entry name" value="CBS_dom"/>
</dbReference>
<dbReference type="InterPro" id="IPR003593">
    <property type="entry name" value="AAA+_ATPase"/>
</dbReference>
<gene>
    <name evidence="11" type="primary">opuCA</name>
    <name evidence="11" type="ORF">CLIT_10c05430</name>
</gene>
<dbReference type="AlphaFoldDB" id="A0A069RI33"/>
<evidence type="ECO:0000256" key="1">
    <source>
        <dbReference type="ARBA" id="ARBA00005417"/>
    </source>
</evidence>
<name>A0A069RI33_PEPLI</name>
<dbReference type="GO" id="GO:0016887">
    <property type="term" value="F:ATP hydrolysis activity"/>
    <property type="evidence" value="ECO:0007669"/>
    <property type="project" value="UniProtKB-UniRule"/>
</dbReference>
<dbReference type="Proteomes" id="UP000027946">
    <property type="component" value="Unassembled WGS sequence"/>
</dbReference>
<dbReference type="InterPro" id="IPR017871">
    <property type="entry name" value="ABC_transporter-like_CS"/>
</dbReference>
<keyword evidence="12" id="KW-1185">Reference proteome</keyword>
<keyword evidence="8" id="KW-1003">Cell membrane</keyword>
<dbReference type="STRING" id="1121324.CLIT_10c05430"/>